<dbReference type="Proteomes" id="UP000541185">
    <property type="component" value="Unassembled WGS sequence"/>
</dbReference>
<sequence length="138" mass="16092">MKKLLFALGFAAAAFSASAADVGVSINISQPGAYGRIDIGRFPQPEVVMAQPVIIQRPVHVVQPVYLWVPPGHQKHWSKHCHEYNACGTPVYFVRDNWYQQHVMVEEHRHDRHDRRDWDDRDRDHDHDHGRGHDKHRH</sequence>
<feature type="region of interest" description="Disordered" evidence="1">
    <location>
        <begin position="109"/>
        <end position="138"/>
    </location>
</feature>
<protein>
    <submittedName>
        <fullName evidence="3">Uncharacterized protein</fullName>
    </submittedName>
</protein>
<feature type="signal peptide" evidence="2">
    <location>
        <begin position="1"/>
        <end position="19"/>
    </location>
</feature>
<keyword evidence="2" id="KW-0732">Signal</keyword>
<feature type="chain" id="PRO_5033038067" evidence="2">
    <location>
        <begin position="20"/>
        <end position="138"/>
    </location>
</feature>
<proteinExistence type="predicted"/>
<accession>A0A848HCS9</accession>
<gene>
    <name evidence="3" type="ORF">HHL11_26265</name>
</gene>
<feature type="compositionally biased region" description="Basic and acidic residues" evidence="1">
    <location>
        <begin position="109"/>
        <end position="131"/>
    </location>
</feature>
<evidence type="ECO:0000313" key="4">
    <source>
        <dbReference type="Proteomes" id="UP000541185"/>
    </source>
</evidence>
<reference evidence="3 4" key="1">
    <citation type="submission" date="2020-04" db="EMBL/GenBank/DDBJ databases">
        <title>Ramlibacter sp. G-1-2-2 isolated from soil.</title>
        <authorList>
            <person name="Dahal R.H."/>
        </authorList>
    </citation>
    <scope>NUCLEOTIDE SEQUENCE [LARGE SCALE GENOMIC DNA]</scope>
    <source>
        <strain evidence="3 4">G-1-2-2</strain>
    </source>
</reference>
<keyword evidence="4" id="KW-1185">Reference proteome</keyword>
<evidence type="ECO:0000256" key="2">
    <source>
        <dbReference type="SAM" id="SignalP"/>
    </source>
</evidence>
<dbReference type="AlphaFoldDB" id="A0A848HCS9"/>
<organism evidence="3 4">
    <name type="scientific">Ramlibacter agri</name>
    <dbReference type="NCBI Taxonomy" id="2728837"/>
    <lineage>
        <taxon>Bacteria</taxon>
        <taxon>Pseudomonadati</taxon>
        <taxon>Pseudomonadota</taxon>
        <taxon>Betaproteobacteria</taxon>
        <taxon>Burkholderiales</taxon>
        <taxon>Comamonadaceae</taxon>
        <taxon>Ramlibacter</taxon>
    </lineage>
</organism>
<evidence type="ECO:0000256" key="1">
    <source>
        <dbReference type="SAM" id="MobiDB-lite"/>
    </source>
</evidence>
<comment type="caution">
    <text evidence="3">The sequence shown here is derived from an EMBL/GenBank/DDBJ whole genome shotgun (WGS) entry which is preliminary data.</text>
</comment>
<evidence type="ECO:0000313" key="3">
    <source>
        <dbReference type="EMBL" id="NML47280.1"/>
    </source>
</evidence>
<dbReference type="RefSeq" id="WP_169421569.1">
    <property type="nucleotide sequence ID" value="NZ_JABBFX010000003.1"/>
</dbReference>
<name>A0A848HCS9_9BURK</name>
<dbReference type="EMBL" id="JABBFX010000003">
    <property type="protein sequence ID" value="NML47280.1"/>
    <property type="molecule type" value="Genomic_DNA"/>
</dbReference>